<protein>
    <submittedName>
        <fullName evidence="7">STE like transcription factor-domain-containing protein</fullName>
    </submittedName>
</protein>
<name>A0AAE0N1X1_9PEZI</name>
<dbReference type="PANTHER" id="PTHR47427:SF1">
    <property type="entry name" value="PROTEIN STE12"/>
    <property type="match status" value="1"/>
</dbReference>
<dbReference type="EMBL" id="JAULSW010000012">
    <property type="protein sequence ID" value="KAK3366434.1"/>
    <property type="molecule type" value="Genomic_DNA"/>
</dbReference>
<comment type="subcellular location">
    <subcellularLocation>
        <location evidence="1">Nucleus</location>
    </subcellularLocation>
</comment>
<organism evidence="7 8">
    <name type="scientific">Podospora didyma</name>
    <dbReference type="NCBI Taxonomy" id="330526"/>
    <lineage>
        <taxon>Eukaryota</taxon>
        <taxon>Fungi</taxon>
        <taxon>Dikarya</taxon>
        <taxon>Ascomycota</taxon>
        <taxon>Pezizomycotina</taxon>
        <taxon>Sordariomycetes</taxon>
        <taxon>Sordariomycetidae</taxon>
        <taxon>Sordariales</taxon>
        <taxon>Podosporaceae</taxon>
        <taxon>Podospora</taxon>
    </lineage>
</organism>
<evidence type="ECO:0000256" key="6">
    <source>
        <dbReference type="SAM" id="MobiDB-lite"/>
    </source>
</evidence>
<gene>
    <name evidence="7" type="ORF">B0H63DRAFT_90399</name>
</gene>
<sequence length="228" mass="25768">MTATDPFPQNEWPWWLYTSSHDMCPPDKSPPDTSSSDTPFPGMWCDTWFPDNTYRASSSSPEISPSETPEMSFSESPGVLSSNHLSMGCDWPSIDSEPETELAKLESFLSSRPTDKDGKIVSCLVNGHPISRVCWNGEWYISGSDIAWCVEFRLRCSNFRVTSLKKIEEGVFSDLRSLTPANKGAMLEEAGSDFLAHLRKHGCIRSRKKQKVFVWGRVKHDEIFEKTC</sequence>
<dbReference type="GO" id="GO:1990526">
    <property type="term" value="C:Ste12p-Dig1p-Dig2p complex"/>
    <property type="evidence" value="ECO:0007669"/>
    <property type="project" value="TreeGrafter"/>
</dbReference>
<comment type="similarity">
    <text evidence="5">Belongs to the STE12 transcription factor family.</text>
</comment>
<dbReference type="Proteomes" id="UP001285441">
    <property type="component" value="Unassembled WGS sequence"/>
</dbReference>
<keyword evidence="2" id="KW-0805">Transcription regulation</keyword>
<reference evidence="7" key="2">
    <citation type="submission" date="2023-06" db="EMBL/GenBank/DDBJ databases">
        <authorList>
            <consortium name="Lawrence Berkeley National Laboratory"/>
            <person name="Haridas S."/>
            <person name="Hensen N."/>
            <person name="Bonometti L."/>
            <person name="Westerberg I."/>
            <person name="Brannstrom I.O."/>
            <person name="Guillou S."/>
            <person name="Cros-Aarteil S."/>
            <person name="Calhoun S."/>
            <person name="Kuo A."/>
            <person name="Mondo S."/>
            <person name="Pangilinan J."/>
            <person name="Riley R."/>
            <person name="LaButti K."/>
            <person name="Andreopoulos B."/>
            <person name="Lipzen A."/>
            <person name="Chen C."/>
            <person name="Yanf M."/>
            <person name="Daum C."/>
            <person name="Ng V."/>
            <person name="Clum A."/>
            <person name="Steindorff A."/>
            <person name="Ohm R."/>
            <person name="Martin F."/>
            <person name="Silar P."/>
            <person name="Natvig D."/>
            <person name="Lalanne C."/>
            <person name="Gautier V."/>
            <person name="Ament-velasquez S.L."/>
            <person name="Kruys A."/>
            <person name="Hutchinson M.I."/>
            <person name="Powell A.J."/>
            <person name="Barry K."/>
            <person name="Miller A.N."/>
            <person name="Grigoriev I.V."/>
            <person name="Debuchy R."/>
            <person name="Gladieux P."/>
            <person name="Thoren M.H."/>
            <person name="Johannesson H."/>
        </authorList>
    </citation>
    <scope>NUCLEOTIDE SEQUENCE</scope>
    <source>
        <strain evidence="7">CBS 232.78</strain>
    </source>
</reference>
<dbReference type="InterPro" id="IPR003120">
    <property type="entry name" value="Ste12"/>
</dbReference>
<evidence type="ECO:0000256" key="1">
    <source>
        <dbReference type="ARBA" id="ARBA00004123"/>
    </source>
</evidence>
<comment type="caution">
    <text evidence="7">The sequence shown here is derived from an EMBL/GenBank/DDBJ whole genome shotgun (WGS) entry which is preliminary data.</text>
</comment>
<keyword evidence="4" id="KW-0539">Nucleus</keyword>
<dbReference type="GO" id="GO:1990527">
    <property type="term" value="C:Tec1p-Ste12p-Dig1p complex"/>
    <property type="evidence" value="ECO:0007669"/>
    <property type="project" value="TreeGrafter"/>
</dbReference>
<dbReference type="SMART" id="SM00424">
    <property type="entry name" value="STE"/>
    <property type="match status" value="1"/>
</dbReference>
<reference evidence="7" key="1">
    <citation type="journal article" date="2023" name="Mol. Phylogenet. Evol.">
        <title>Genome-scale phylogeny and comparative genomics of the fungal order Sordariales.</title>
        <authorList>
            <person name="Hensen N."/>
            <person name="Bonometti L."/>
            <person name="Westerberg I."/>
            <person name="Brannstrom I.O."/>
            <person name="Guillou S."/>
            <person name="Cros-Aarteil S."/>
            <person name="Calhoun S."/>
            <person name="Haridas S."/>
            <person name="Kuo A."/>
            <person name="Mondo S."/>
            <person name="Pangilinan J."/>
            <person name="Riley R."/>
            <person name="LaButti K."/>
            <person name="Andreopoulos B."/>
            <person name="Lipzen A."/>
            <person name="Chen C."/>
            <person name="Yan M."/>
            <person name="Daum C."/>
            <person name="Ng V."/>
            <person name="Clum A."/>
            <person name="Steindorff A."/>
            <person name="Ohm R.A."/>
            <person name="Martin F."/>
            <person name="Silar P."/>
            <person name="Natvig D.O."/>
            <person name="Lalanne C."/>
            <person name="Gautier V."/>
            <person name="Ament-Velasquez S.L."/>
            <person name="Kruys A."/>
            <person name="Hutchinson M.I."/>
            <person name="Powell A.J."/>
            <person name="Barry K."/>
            <person name="Miller A.N."/>
            <person name="Grigoriev I.V."/>
            <person name="Debuchy R."/>
            <person name="Gladieux P."/>
            <person name="Hiltunen Thoren M."/>
            <person name="Johannesson H."/>
        </authorList>
    </citation>
    <scope>NUCLEOTIDE SEQUENCE</scope>
    <source>
        <strain evidence="7">CBS 232.78</strain>
    </source>
</reference>
<evidence type="ECO:0000256" key="2">
    <source>
        <dbReference type="ARBA" id="ARBA00023015"/>
    </source>
</evidence>
<dbReference type="AlphaFoldDB" id="A0AAE0N1X1"/>
<evidence type="ECO:0000313" key="8">
    <source>
        <dbReference type="Proteomes" id="UP001285441"/>
    </source>
</evidence>
<feature type="compositionally biased region" description="Low complexity" evidence="6">
    <location>
        <begin position="57"/>
        <end position="72"/>
    </location>
</feature>
<keyword evidence="3" id="KW-0804">Transcription</keyword>
<dbReference type="GO" id="GO:0003700">
    <property type="term" value="F:DNA-binding transcription factor activity"/>
    <property type="evidence" value="ECO:0007669"/>
    <property type="project" value="InterPro"/>
</dbReference>
<evidence type="ECO:0000256" key="3">
    <source>
        <dbReference type="ARBA" id="ARBA00023163"/>
    </source>
</evidence>
<dbReference type="GO" id="GO:0005634">
    <property type="term" value="C:nucleus"/>
    <property type="evidence" value="ECO:0007669"/>
    <property type="project" value="UniProtKB-SubCell"/>
</dbReference>
<keyword evidence="8" id="KW-1185">Reference proteome</keyword>
<proteinExistence type="inferred from homology"/>
<evidence type="ECO:0000256" key="5">
    <source>
        <dbReference type="ARBA" id="ARBA00024345"/>
    </source>
</evidence>
<dbReference type="PANTHER" id="PTHR47427">
    <property type="entry name" value="PROTEIN STE12"/>
    <property type="match status" value="1"/>
</dbReference>
<feature type="non-terminal residue" evidence="7">
    <location>
        <position position="1"/>
    </location>
</feature>
<evidence type="ECO:0000313" key="7">
    <source>
        <dbReference type="EMBL" id="KAK3366434.1"/>
    </source>
</evidence>
<dbReference type="InterPro" id="IPR052127">
    <property type="entry name" value="STE12_transcription_factor"/>
</dbReference>
<dbReference type="Pfam" id="PF02200">
    <property type="entry name" value="STE"/>
    <property type="match status" value="1"/>
</dbReference>
<feature type="region of interest" description="Disordered" evidence="6">
    <location>
        <begin position="56"/>
        <end position="77"/>
    </location>
</feature>
<accession>A0AAE0N1X1</accession>
<evidence type="ECO:0000256" key="4">
    <source>
        <dbReference type="ARBA" id="ARBA00023242"/>
    </source>
</evidence>